<evidence type="ECO:0000256" key="1">
    <source>
        <dbReference type="SAM" id="SignalP"/>
    </source>
</evidence>
<name>A0A8J2SF87_9STRA</name>
<protein>
    <submittedName>
        <fullName evidence="2">Uncharacterized protein</fullName>
    </submittedName>
</protein>
<evidence type="ECO:0000313" key="3">
    <source>
        <dbReference type="Proteomes" id="UP000789595"/>
    </source>
</evidence>
<organism evidence="2 3">
    <name type="scientific">Pelagomonas calceolata</name>
    <dbReference type="NCBI Taxonomy" id="35677"/>
    <lineage>
        <taxon>Eukaryota</taxon>
        <taxon>Sar</taxon>
        <taxon>Stramenopiles</taxon>
        <taxon>Ochrophyta</taxon>
        <taxon>Pelagophyceae</taxon>
        <taxon>Pelagomonadales</taxon>
        <taxon>Pelagomonadaceae</taxon>
        <taxon>Pelagomonas</taxon>
    </lineage>
</organism>
<dbReference type="Proteomes" id="UP000789595">
    <property type="component" value="Unassembled WGS sequence"/>
</dbReference>
<dbReference type="AlphaFoldDB" id="A0A8J2SF87"/>
<feature type="signal peptide" evidence="1">
    <location>
        <begin position="1"/>
        <end position="17"/>
    </location>
</feature>
<keyword evidence="1" id="KW-0732">Signal</keyword>
<keyword evidence="3" id="KW-1185">Reference proteome</keyword>
<dbReference type="EMBL" id="CAKKNE010000002">
    <property type="protein sequence ID" value="CAH0369546.1"/>
    <property type="molecule type" value="Genomic_DNA"/>
</dbReference>
<sequence length="217" mass="22622">MHLHLTPLMLLLAPSSALLQVHTRLAKAILHKAKVDAMQQREALLAQAELLFAAAADIDDALARLERGEAMAEPPVVTRLAPPQQPEAPAETALRRLGGRVLRVVDFAGDAAATAPLDVARAVALDAVHVLAWRGGAGGADGVAVGDGLTALAVRRDDGAGRVVVALECEEHARQVAHVMTSLDGFAMEAARISLDAAADAVLARRDCALGVVLLEE</sequence>
<feature type="chain" id="PRO_5035329089" evidence="1">
    <location>
        <begin position="18"/>
        <end position="217"/>
    </location>
</feature>
<proteinExistence type="predicted"/>
<accession>A0A8J2SF87</accession>
<comment type="caution">
    <text evidence="2">The sequence shown here is derived from an EMBL/GenBank/DDBJ whole genome shotgun (WGS) entry which is preliminary data.</text>
</comment>
<evidence type="ECO:0000313" key="2">
    <source>
        <dbReference type="EMBL" id="CAH0369546.1"/>
    </source>
</evidence>
<reference evidence="2" key="1">
    <citation type="submission" date="2021-11" db="EMBL/GenBank/DDBJ databases">
        <authorList>
            <consortium name="Genoscope - CEA"/>
            <person name="William W."/>
        </authorList>
    </citation>
    <scope>NUCLEOTIDE SEQUENCE</scope>
</reference>
<gene>
    <name evidence="2" type="ORF">PECAL_2P26720</name>
</gene>